<evidence type="ECO:0000259" key="4">
    <source>
        <dbReference type="PROSITE" id="PS51123"/>
    </source>
</evidence>
<dbReference type="InterPro" id="IPR006665">
    <property type="entry name" value="OmpA-like"/>
</dbReference>
<keyword evidence="6" id="KW-1185">Reference proteome</keyword>
<accession>W9UUD2</accession>
<comment type="caution">
    <text evidence="5">The sequence shown here is derived from an EMBL/GenBank/DDBJ whole genome shotgun (WGS) entry which is preliminary data.</text>
</comment>
<keyword evidence="2 3" id="KW-0472">Membrane</keyword>
<evidence type="ECO:0000256" key="2">
    <source>
        <dbReference type="ARBA" id="ARBA00023136"/>
    </source>
</evidence>
<dbReference type="PANTHER" id="PTHR30329">
    <property type="entry name" value="STATOR ELEMENT OF FLAGELLAR MOTOR COMPLEX"/>
    <property type="match status" value="1"/>
</dbReference>
<dbReference type="InterPro" id="IPR041544">
    <property type="entry name" value="MotY_N"/>
</dbReference>
<dbReference type="PANTHER" id="PTHR30329:SF17">
    <property type="entry name" value="LIPOPROTEIN YFIB-RELATED"/>
    <property type="match status" value="1"/>
</dbReference>
<dbReference type="AlphaFoldDB" id="W9UUD2"/>
<name>W9UUD2_9GAMM</name>
<dbReference type="Gene3D" id="2.60.40.2540">
    <property type="match status" value="1"/>
</dbReference>
<dbReference type="PROSITE" id="PS51123">
    <property type="entry name" value="OMPA_2"/>
    <property type="match status" value="1"/>
</dbReference>
<dbReference type="Proteomes" id="UP000019464">
    <property type="component" value="Unassembled WGS sequence"/>
</dbReference>
<dbReference type="Gene3D" id="3.30.1330.60">
    <property type="entry name" value="OmpA-like domain"/>
    <property type="match status" value="1"/>
</dbReference>
<evidence type="ECO:0000313" key="5">
    <source>
        <dbReference type="EMBL" id="EXJ10709.1"/>
    </source>
</evidence>
<evidence type="ECO:0000313" key="6">
    <source>
        <dbReference type="Proteomes" id="UP000019464"/>
    </source>
</evidence>
<reference evidence="6" key="1">
    <citation type="submission" date="2012-11" db="EMBL/GenBank/DDBJ databases">
        <authorList>
            <person name="Singh A."/>
            <person name="Pinnaka A.K."/>
            <person name="Vaidya B."/>
        </authorList>
    </citation>
    <scope>NUCLEOTIDE SEQUENCE [LARGE SCALE GENOMIC DNA]</scope>
    <source>
        <strain evidence="6">AK23</strain>
    </source>
</reference>
<comment type="subcellular location">
    <subcellularLocation>
        <location evidence="1">Cell outer membrane</location>
    </subcellularLocation>
</comment>
<dbReference type="EMBL" id="AONB01000011">
    <property type="protein sequence ID" value="EXJ10709.1"/>
    <property type="molecule type" value="Genomic_DNA"/>
</dbReference>
<dbReference type="GO" id="GO:0009279">
    <property type="term" value="C:cell outer membrane"/>
    <property type="evidence" value="ECO:0007669"/>
    <property type="project" value="UniProtKB-SubCell"/>
</dbReference>
<reference evidence="5 6" key="2">
    <citation type="journal article" date="2015" name="Syst. Appl. Microbiol.">
        <title>Nitrincola nitratireducens sp. nov. isolated from a haloalkaline crater lake.</title>
        <authorList>
            <person name="Singh A."/>
            <person name="Vaidya B."/>
            <person name="Tanuku N.R."/>
            <person name="Pinnaka A.K."/>
        </authorList>
    </citation>
    <scope>NUCLEOTIDE SEQUENCE [LARGE SCALE GENOMIC DNA]</scope>
    <source>
        <strain evidence="5 6">AK23</strain>
    </source>
</reference>
<feature type="domain" description="OmpA-like" evidence="4">
    <location>
        <begin position="176"/>
        <end position="292"/>
    </location>
</feature>
<dbReference type="InterPro" id="IPR036737">
    <property type="entry name" value="OmpA-like_sf"/>
</dbReference>
<dbReference type="Pfam" id="PF00691">
    <property type="entry name" value="OmpA"/>
    <property type="match status" value="1"/>
</dbReference>
<dbReference type="Pfam" id="PF18393">
    <property type="entry name" value="MotY_N"/>
    <property type="match status" value="1"/>
</dbReference>
<dbReference type="CDD" id="cd07185">
    <property type="entry name" value="OmpA_C-like"/>
    <property type="match status" value="1"/>
</dbReference>
<proteinExistence type="predicted"/>
<dbReference type="SUPFAM" id="SSF103088">
    <property type="entry name" value="OmpA-like"/>
    <property type="match status" value="1"/>
</dbReference>
<dbReference type="PRINTS" id="PR01023">
    <property type="entry name" value="NAFLGMOTY"/>
</dbReference>
<evidence type="ECO:0000256" key="1">
    <source>
        <dbReference type="ARBA" id="ARBA00004442"/>
    </source>
</evidence>
<gene>
    <name evidence="5" type="primary">arfA</name>
    <name evidence="5" type="ORF">D791_02314</name>
</gene>
<evidence type="ECO:0000256" key="3">
    <source>
        <dbReference type="PROSITE-ProRule" id="PRU00473"/>
    </source>
</evidence>
<dbReference type="PRINTS" id="PR01021">
    <property type="entry name" value="OMPADOMAIN"/>
</dbReference>
<sequence>MWKGRIVFMKCWCKLSLLALLILPVIVQAVTFRPTIETAAWEIDMSPFMCRMTQRIPSFGEGVFEQEAGENLVFRLTPSQRQQLNGSVRLVAEMPNWQPGRQPQAITELSVSQGQVVVQGDSAIRMLAALHNGLFPTFSAQQWFQTSEPVTVGISSVNFAPAYDDYLDCLTQLLPVNYRQIARTAVLFPPEQFRLSDATTERLDQIIQYVLTDPSVQQIFIDGHSDNVGRRLLNRDTSRRRAEAVTEYLVGRGVPEDIIIMRYHGDRYPVVDNDTEENRTRNRRVTIRLERE</sequence>
<dbReference type="STRING" id="1229521.D791_02314"/>
<dbReference type="InterPro" id="IPR006664">
    <property type="entry name" value="OMP_bac"/>
</dbReference>
<organism evidence="5 6">
    <name type="scientific">Nitrincola nitratireducens</name>
    <dbReference type="NCBI Taxonomy" id="1229521"/>
    <lineage>
        <taxon>Bacteria</taxon>
        <taxon>Pseudomonadati</taxon>
        <taxon>Pseudomonadota</taxon>
        <taxon>Gammaproteobacteria</taxon>
        <taxon>Oceanospirillales</taxon>
        <taxon>Oceanospirillaceae</taxon>
        <taxon>Nitrincola</taxon>
    </lineage>
</organism>
<dbReference type="InterPro" id="IPR050330">
    <property type="entry name" value="Bact_OuterMem_StrucFunc"/>
</dbReference>
<protein>
    <submittedName>
        <fullName evidence="5">Outer membrane protein ArfA</fullName>
    </submittedName>
</protein>